<sequence>MCEIKLISDILNLSLAKEDHEETVQKRWDYIQEQLEKDPNWVGYDHAEYHHGRVDLFINFNGCVISTNGEVFNNTGVLNKVYTNNCKYKFTTLKNKEKSSSYFIHRLLASTFLPRKNDLVSKPFHRLQVNHKDGVKANNILFNLEWCTSKENIIHAFDKGLCKGISGSENSRTIPLLATVVMIGPFKGKQFVLVGKQEFINHGFHQGGAHRCYNKDLETSNGCTWVGIDPDKISDYPRTPPEGYLDYYRENYLLSMPTSIPIVGTIERGPHAGYTFCLIGRKEIKAAGFIDSHVREAGHKNGMHKGCRWKVISKEEVGHYQRTLPKEIFNTIPKYNEK</sequence>
<organism evidence="1 2">
    <name type="scientific">Aeromonas phage PS1</name>
    <dbReference type="NCBI Taxonomy" id="2591406"/>
    <lineage>
        <taxon>Viruses</taxon>
        <taxon>Duplodnaviria</taxon>
        <taxon>Heunggongvirae</taxon>
        <taxon>Uroviricota</taxon>
        <taxon>Caudoviricetes</taxon>
        <taxon>Chimalliviridae</taxon>
        <taxon>Ferozepurvirus</taxon>
        <taxon>Ferozepurvirus PS1</taxon>
    </lineage>
</organism>
<proteinExistence type="predicted"/>
<dbReference type="Proteomes" id="UP000317703">
    <property type="component" value="Segment"/>
</dbReference>
<gene>
    <name evidence="1" type="ORF">PS1_0063</name>
</gene>
<protein>
    <submittedName>
        <fullName evidence="1">Uncharacterized protein</fullName>
    </submittedName>
</protein>
<dbReference type="InterPro" id="IPR044925">
    <property type="entry name" value="His-Me_finger_sf"/>
</dbReference>
<name>A0A514TUY1_9CAUD</name>
<accession>A0A514TUY1</accession>
<dbReference type="SUPFAM" id="SSF54060">
    <property type="entry name" value="His-Me finger endonucleases"/>
    <property type="match status" value="1"/>
</dbReference>
<keyword evidence="2" id="KW-1185">Reference proteome</keyword>
<evidence type="ECO:0000313" key="2">
    <source>
        <dbReference type="Proteomes" id="UP000317703"/>
    </source>
</evidence>
<dbReference type="Gene3D" id="3.90.75.20">
    <property type="match status" value="1"/>
</dbReference>
<evidence type="ECO:0000313" key="1">
    <source>
        <dbReference type="EMBL" id="QDJ96822.1"/>
    </source>
</evidence>
<reference evidence="1" key="1">
    <citation type="submission" date="2019-06" db="EMBL/GenBank/DDBJ databases">
        <title>Complete genome sequence of Aeromonas hydrophila bacteriophage PS1.</title>
        <authorList>
            <person name="Rai S."/>
            <person name="Tyagi A."/>
            <person name="Kumar N."/>
            <person name="Singh N."/>
        </authorList>
    </citation>
    <scope>NUCLEOTIDE SEQUENCE [LARGE SCALE GENOMIC DNA]</scope>
</reference>
<dbReference type="EMBL" id="MN032614">
    <property type="protein sequence ID" value="QDJ96822.1"/>
    <property type="molecule type" value="Genomic_DNA"/>
</dbReference>